<evidence type="ECO:0000313" key="3">
    <source>
        <dbReference type="Proteomes" id="UP000018719"/>
    </source>
</evidence>
<keyword evidence="1" id="KW-1133">Transmembrane helix</keyword>
<reference evidence="2 3" key="1">
    <citation type="submission" date="2013-05" db="EMBL/GenBank/DDBJ databases">
        <authorList>
            <person name="Harkins D.M."/>
            <person name="Durkin A.S."/>
            <person name="Brinkac L.M."/>
            <person name="Haft D.H."/>
            <person name="Selengut J.D."/>
            <person name="Sanka R."/>
            <person name="DePew J."/>
            <person name="Purushe J."/>
            <person name="Hartskeerl R.A."/>
            <person name="Ahmed A."/>
            <person name="van der Linden H."/>
            <person name="Goris M.G.A."/>
            <person name="Vinetz J.M."/>
            <person name="Sutton G.G."/>
            <person name="Nierman W.C."/>
            <person name="Fouts D.E."/>
        </authorList>
    </citation>
    <scope>NUCLEOTIDE SEQUENCE [LARGE SCALE GENOMIC DNA]</scope>
    <source>
        <strain evidence="2 3">10</strain>
    </source>
</reference>
<protein>
    <submittedName>
        <fullName evidence="2">Uncharacterized protein</fullName>
    </submittedName>
</protein>
<gene>
    <name evidence="2" type="ORF">LEP1GSC047_0106</name>
</gene>
<accession>V6HFV6</accession>
<evidence type="ECO:0000256" key="1">
    <source>
        <dbReference type="SAM" id="Phobius"/>
    </source>
</evidence>
<name>V6HFV6_9LEPT</name>
<keyword evidence="1" id="KW-0472">Membrane</keyword>
<dbReference type="STRING" id="1049790.LEP1GSC047_0106"/>
<dbReference type="EMBL" id="AHMM02000005">
    <property type="protein sequence ID" value="EQA38793.1"/>
    <property type="molecule type" value="Genomic_DNA"/>
</dbReference>
<proteinExistence type="predicted"/>
<feature type="transmembrane region" description="Helical" evidence="1">
    <location>
        <begin position="80"/>
        <end position="101"/>
    </location>
</feature>
<evidence type="ECO:0000313" key="2">
    <source>
        <dbReference type="EMBL" id="EQA38793.1"/>
    </source>
</evidence>
<dbReference type="Proteomes" id="UP000018719">
    <property type="component" value="Unassembled WGS sequence"/>
</dbReference>
<organism evidence="2 3">
    <name type="scientific">Leptospira inadai serovar Lyme str. 10</name>
    <dbReference type="NCBI Taxonomy" id="1049790"/>
    <lineage>
        <taxon>Bacteria</taxon>
        <taxon>Pseudomonadati</taxon>
        <taxon>Spirochaetota</taxon>
        <taxon>Spirochaetia</taxon>
        <taxon>Leptospirales</taxon>
        <taxon>Leptospiraceae</taxon>
        <taxon>Leptospira</taxon>
    </lineage>
</organism>
<comment type="caution">
    <text evidence="2">The sequence shown here is derived from an EMBL/GenBank/DDBJ whole genome shotgun (WGS) entry which is preliminary data.</text>
</comment>
<dbReference type="AlphaFoldDB" id="V6HFV6"/>
<sequence>MEKFIGRLLRYSAIALVLCLSVNIALTKPFAQKEKFRAETETEDSLEVREERPEQDQSNFSLSGLIPAEYIDYPSFTYEFSYVIGLLLSSLYSILLLPSLLNIPPPSCKV</sequence>
<keyword evidence="1" id="KW-0812">Transmembrane</keyword>
<dbReference type="RefSeq" id="WP_010417714.1">
    <property type="nucleotide sequence ID" value="NZ_AHMM02000005.1"/>
</dbReference>